<feature type="transmembrane region" description="Helical" evidence="8">
    <location>
        <begin position="27"/>
        <end position="47"/>
    </location>
</feature>
<dbReference type="SUPFAM" id="SSF81321">
    <property type="entry name" value="Family A G protein-coupled receptor-like"/>
    <property type="match status" value="1"/>
</dbReference>
<evidence type="ECO:0000256" key="1">
    <source>
        <dbReference type="ARBA" id="ARBA00004141"/>
    </source>
</evidence>
<dbReference type="Gene3D" id="1.20.1070.10">
    <property type="entry name" value="Rhodopsin 7-helix transmembrane proteins"/>
    <property type="match status" value="1"/>
</dbReference>
<evidence type="ECO:0000259" key="9">
    <source>
        <dbReference type="PROSITE" id="PS50262"/>
    </source>
</evidence>
<dbReference type="GeneID" id="116298529"/>
<evidence type="ECO:0000256" key="7">
    <source>
        <dbReference type="ARBA" id="ARBA00023224"/>
    </source>
</evidence>
<keyword evidence="2 8" id="KW-0812">Transmembrane</keyword>
<feature type="transmembrane region" description="Helical" evidence="8">
    <location>
        <begin position="247"/>
        <end position="268"/>
    </location>
</feature>
<dbReference type="Pfam" id="PF00001">
    <property type="entry name" value="7tm_1"/>
    <property type="match status" value="1"/>
</dbReference>
<dbReference type="InterPro" id="IPR050125">
    <property type="entry name" value="GPCR_opsins"/>
</dbReference>
<dbReference type="GO" id="GO:0016020">
    <property type="term" value="C:membrane"/>
    <property type="evidence" value="ECO:0007669"/>
    <property type="project" value="UniProtKB-SubCell"/>
</dbReference>
<keyword evidence="3 8" id="KW-1133">Transmembrane helix</keyword>
<dbReference type="AlphaFoldDB" id="A0A6P8I6C9"/>
<dbReference type="SMART" id="SM01381">
    <property type="entry name" value="7TM_GPCR_Srsx"/>
    <property type="match status" value="1"/>
</dbReference>
<evidence type="ECO:0000313" key="11">
    <source>
        <dbReference type="RefSeq" id="XP_031562886.1"/>
    </source>
</evidence>
<organism evidence="10 11">
    <name type="scientific">Actinia tenebrosa</name>
    <name type="common">Australian red waratah sea anemone</name>
    <dbReference type="NCBI Taxonomy" id="6105"/>
    <lineage>
        <taxon>Eukaryota</taxon>
        <taxon>Metazoa</taxon>
        <taxon>Cnidaria</taxon>
        <taxon>Anthozoa</taxon>
        <taxon>Hexacorallia</taxon>
        <taxon>Actiniaria</taxon>
        <taxon>Actiniidae</taxon>
        <taxon>Actinia</taxon>
    </lineage>
</organism>
<dbReference type="InParanoid" id="A0A6P8I6C9"/>
<reference evidence="11" key="1">
    <citation type="submission" date="2025-08" db="UniProtKB">
        <authorList>
            <consortium name="RefSeq"/>
        </authorList>
    </citation>
    <scope>IDENTIFICATION</scope>
    <source>
        <tissue evidence="11">Tentacle</tissue>
    </source>
</reference>
<evidence type="ECO:0000256" key="6">
    <source>
        <dbReference type="ARBA" id="ARBA00023170"/>
    </source>
</evidence>
<feature type="domain" description="G-protein coupled receptors family 1 profile" evidence="9">
    <location>
        <begin position="39"/>
        <end position="296"/>
    </location>
</feature>
<evidence type="ECO:0000313" key="10">
    <source>
        <dbReference type="Proteomes" id="UP000515163"/>
    </source>
</evidence>
<gene>
    <name evidence="11" type="primary">LOC116298529</name>
</gene>
<feature type="transmembrane region" description="Helical" evidence="8">
    <location>
        <begin position="89"/>
        <end position="118"/>
    </location>
</feature>
<keyword evidence="6" id="KW-0675">Receptor</keyword>
<name>A0A6P8I6C9_ACTTE</name>
<dbReference type="PROSITE" id="PS50262">
    <property type="entry name" value="G_PROTEIN_RECEP_F1_2"/>
    <property type="match status" value="1"/>
</dbReference>
<keyword evidence="5 8" id="KW-0472">Membrane</keyword>
<sequence length="327" mass="36316">MSNTEHTKILAYQLAQRSPAQVIAETMTLVLIALAALLGNSCVLFVFYKSPRLRTVTNYYIMTLAMSDVAMVIVAMTPTIIVAGSGRNVMGVTAGLVVGFIAYALVFGTLQTTTLIAVNRFFCVVKPLTYRKYFKPKNAIIMIIGVWIFSFSNTAVVYLSGMATSKFFPGRFIYMLAYNDKTTELIFQLTSCIFFIVIPLSLTIICYWKICEVIKGHNDAVSSSFHVGPSGSNSSLSKEEVHITKSVLALVCGFVVCWIPCTSVLFLSTYINLPRHAEMIFTYSTYASSAINPIVFNMFNKPFRSRLVQVLGYKTRRITNVSSVNAR</sequence>
<dbReference type="CDD" id="cd00637">
    <property type="entry name" value="7tm_classA_rhodopsin-like"/>
    <property type="match status" value="1"/>
</dbReference>
<feature type="transmembrane region" description="Helical" evidence="8">
    <location>
        <begin position="59"/>
        <end position="83"/>
    </location>
</feature>
<dbReference type="OrthoDB" id="10044919at2759"/>
<keyword evidence="4" id="KW-0297">G-protein coupled receptor</keyword>
<dbReference type="InterPro" id="IPR017452">
    <property type="entry name" value="GPCR_Rhodpsn_7TM"/>
</dbReference>
<dbReference type="RefSeq" id="XP_031562886.1">
    <property type="nucleotide sequence ID" value="XM_031707026.1"/>
</dbReference>
<evidence type="ECO:0000256" key="2">
    <source>
        <dbReference type="ARBA" id="ARBA00022692"/>
    </source>
</evidence>
<feature type="transmembrane region" description="Helical" evidence="8">
    <location>
        <begin position="139"/>
        <end position="159"/>
    </location>
</feature>
<keyword evidence="7" id="KW-0807">Transducer</keyword>
<protein>
    <submittedName>
        <fullName evidence="11">Neuropeptide FF receptor 2-like</fullName>
    </submittedName>
</protein>
<dbReference type="Proteomes" id="UP000515163">
    <property type="component" value="Unplaced"/>
</dbReference>
<dbReference type="PRINTS" id="PR00237">
    <property type="entry name" value="GPCRRHODOPSN"/>
</dbReference>
<evidence type="ECO:0000256" key="8">
    <source>
        <dbReference type="SAM" id="Phobius"/>
    </source>
</evidence>
<comment type="subcellular location">
    <subcellularLocation>
        <location evidence="1">Membrane</location>
        <topology evidence="1">Multi-pass membrane protein</topology>
    </subcellularLocation>
</comment>
<evidence type="ECO:0000256" key="5">
    <source>
        <dbReference type="ARBA" id="ARBA00023136"/>
    </source>
</evidence>
<dbReference type="GO" id="GO:0004930">
    <property type="term" value="F:G protein-coupled receptor activity"/>
    <property type="evidence" value="ECO:0007669"/>
    <property type="project" value="UniProtKB-KW"/>
</dbReference>
<accession>A0A6P8I6C9</accession>
<proteinExistence type="predicted"/>
<dbReference type="PANTHER" id="PTHR24240">
    <property type="entry name" value="OPSIN"/>
    <property type="match status" value="1"/>
</dbReference>
<feature type="transmembrane region" description="Helical" evidence="8">
    <location>
        <begin position="185"/>
        <end position="208"/>
    </location>
</feature>
<feature type="transmembrane region" description="Helical" evidence="8">
    <location>
        <begin position="280"/>
        <end position="299"/>
    </location>
</feature>
<evidence type="ECO:0000256" key="4">
    <source>
        <dbReference type="ARBA" id="ARBA00023040"/>
    </source>
</evidence>
<dbReference type="KEGG" id="aten:116298529"/>
<keyword evidence="10" id="KW-1185">Reference proteome</keyword>
<dbReference type="FunCoup" id="A0A6P8I6C9">
    <property type="interactions" value="708"/>
</dbReference>
<dbReference type="InterPro" id="IPR000276">
    <property type="entry name" value="GPCR_Rhodpsn"/>
</dbReference>
<evidence type="ECO:0000256" key="3">
    <source>
        <dbReference type="ARBA" id="ARBA00022989"/>
    </source>
</evidence>